<dbReference type="GO" id="GO:0000976">
    <property type="term" value="F:transcription cis-regulatory region binding"/>
    <property type="evidence" value="ECO:0007669"/>
    <property type="project" value="TreeGrafter"/>
</dbReference>
<evidence type="ECO:0000259" key="5">
    <source>
        <dbReference type="PROSITE" id="PS50977"/>
    </source>
</evidence>
<sequence>MPSQQQARRSTRIDVERNRANLLDAAVEAMTHDPDWSMADVARAANLTRATLYRHFGTREKLLEAMREDALARAAAAIKGSRLEEGSALDALRRAVEAVLAQGARFRPLLEEGFEQSTSFLQQRQRVFAPLLEVVRRGQQDGQLRTDLPAEWVLSVLMSLLTTAVRVSAAPWHRGGGDHSLTELTFTTLTEGITPRR</sequence>
<protein>
    <submittedName>
        <fullName evidence="6">AcrR family transcriptional regulator</fullName>
    </submittedName>
</protein>
<keyword evidence="7" id="KW-1185">Reference proteome</keyword>
<dbReference type="PANTHER" id="PTHR30055">
    <property type="entry name" value="HTH-TYPE TRANSCRIPTIONAL REGULATOR RUTR"/>
    <property type="match status" value="1"/>
</dbReference>
<dbReference type="GO" id="GO:0003700">
    <property type="term" value="F:DNA-binding transcription factor activity"/>
    <property type="evidence" value="ECO:0007669"/>
    <property type="project" value="TreeGrafter"/>
</dbReference>
<dbReference type="EMBL" id="JAAOYM010000001">
    <property type="protein sequence ID" value="NIJ11429.1"/>
    <property type="molecule type" value="Genomic_DNA"/>
</dbReference>
<evidence type="ECO:0000313" key="6">
    <source>
        <dbReference type="EMBL" id="NIJ11429.1"/>
    </source>
</evidence>
<feature type="DNA-binding region" description="H-T-H motif" evidence="4">
    <location>
        <begin position="37"/>
        <end position="56"/>
    </location>
</feature>
<evidence type="ECO:0000313" key="7">
    <source>
        <dbReference type="Proteomes" id="UP000545493"/>
    </source>
</evidence>
<dbReference type="InterPro" id="IPR009057">
    <property type="entry name" value="Homeodomain-like_sf"/>
</dbReference>
<proteinExistence type="predicted"/>
<dbReference type="RefSeq" id="WP_167168748.1">
    <property type="nucleotide sequence ID" value="NZ_JAAOYM010000001.1"/>
</dbReference>
<dbReference type="PROSITE" id="PS50977">
    <property type="entry name" value="HTH_TETR_2"/>
    <property type="match status" value="1"/>
</dbReference>
<accession>A0A7X5UPJ9</accession>
<dbReference type="SUPFAM" id="SSF46689">
    <property type="entry name" value="Homeodomain-like"/>
    <property type="match status" value="1"/>
</dbReference>
<feature type="domain" description="HTH tetR-type" evidence="5">
    <location>
        <begin position="16"/>
        <end position="74"/>
    </location>
</feature>
<dbReference type="PANTHER" id="PTHR30055:SF234">
    <property type="entry name" value="HTH-TYPE TRANSCRIPTIONAL REGULATOR BETI"/>
    <property type="match status" value="1"/>
</dbReference>
<evidence type="ECO:0000256" key="1">
    <source>
        <dbReference type="ARBA" id="ARBA00023015"/>
    </source>
</evidence>
<keyword evidence="1" id="KW-0805">Transcription regulation</keyword>
<dbReference type="AlphaFoldDB" id="A0A7X5UPJ9"/>
<evidence type="ECO:0000256" key="2">
    <source>
        <dbReference type="ARBA" id="ARBA00023125"/>
    </source>
</evidence>
<comment type="caution">
    <text evidence="6">The sequence shown here is derived from an EMBL/GenBank/DDBJ whole genome shotgun (WGS) entry which is preliminary data.</text>
</comment>
<keyword evidence="2 4" id="KW-0238">DNA-binding</keyword>
<gene>
    <name evidence="6" type="ORF">FHU38_001773</name>
</gene>
<evidence type="ECO:0000256" key="3">
    <source>
        <dbReference type="ARBA" id="ARBA00023163"/>
    </source>
</evidence>
<dbReference type="Proteomes" id="UP000545493">
    <property type="component" value="Unassembled WGS sequence"/>
</dbReference>
<dbReference type="InterPro" id="IPR036271">
    <property type="entry name" value="Tet_transcr_reg_TetR-rel_C_sf"/>
</dbReference>
<reference evidence="6 7" key="1">
    <citation type="submission" date="2020-03" db="EMBL/GenBank/DDBJ databases">
        <title>Sequencing the genomes of 1000 actinobacteria strains.</title>
        <authorList>
            <person name="Klenk H.-P."/>
        </authorList>
    </citation>
    <scope>NUCLEOTIDE SEQUENCE [LARGE SCALE GENOMIC DNA]</scope>
    <source>
        <strain evidence="6 7">DSM 45685</strain>
    </source>
</reference>
<keyword evidence="3" id="KW-0804">Transcription</keyword>
<dbReference type="Gene3D" id="1.10.357.10">
    <property type="entry name" value="Tetracycline Repressor, domain 2"/>
    <property type="match status" value="1"/>
</dbReference>
<dbReference type="InterPro" id="IPR001647">
    <property type="entry name" value="HTH_TetR"/>
</dbReference>
<dbReference type="SUPFAM" id="SSF48498">
    <property type="entry name" value="Tetracyclin repressor-like, C-terminal domain"/>
    <property type="match status" value="1"/>
</dbReference>
<evidence type="ECO:0000256" key="4">
    <source>
        <dbReference type="PROSITE-ProRule" id="PRU00335"/>
    </source>
</evidence>
<dbReference type="Pfam" id="PF00440">
    <property type="entry name" value="TetR_N"/>
    <property type="match status" value="1"/>
</dbReference>
<organism evidence="6 7">
    <name type="scientific">Saccharomonospora amisosensis</name>
    <dbReference type="NCBI Taxonomy" id="1128677"/>
    <lineage>
        <taxon>Bacteria</taxon>
        <taxon>Bacillati</taxon>
        <taxon>Actinomycetota</taxon>
        <taxon>Actinomycetes</taxon>
        <taxon>Pseudonocardiales</taxon>
        <taxon>Pseudonocardiaceae</taxon>
        <taxon>Saccharomonospora</taxon>
    </lineage>
</organism>
<name>A0A7X5UPJ9_9PSEU</name>
<dbReference type="InterPro" id="IPR050109">
    <property type="entry name" value="HTH-type_TetR-like_transc_reg"/>
</dbReference>